<evidence type="ECO:0000313" key="2">
    <source>
        <dbReference type="Proteomes" id="UP000741863"/>
    </source>
</evidence>
<organism evidence="1 2">
    <name type="scientific">Geomicrobium sediminis</name>
    <dbReference type="NCBI Taxonomy" id="1347788"/>
    <lineage>
        <taxon>Bacteria</taxon>
        <taxon>Bacillati</taxon>
        <taxon>Bacillota</taxon>
        <taxon>Bacilli</taxon>
        <taxon>Bacillales</taxon>
        <taxon>Geomicrobium</taxon>
    </lineage>
</organism>
<gene>
    <name evidence="1" type="ORF">JOD17_002316</name>
</gene>
<dbReference type="EMBL" id="JAFBEC010000006">
    <property type="protein sequence ID" value="MBM7633222.1"/>
    <property type="molecule type" value="Genomic_DNA"/>
</dbReference>
<proteinExistence type="predicted"/>
<dbReference type="Proteomes" id="UP000741863">
    <property type="component" value="Unassembled WGS sequence"/>
</dbReference>
<evidence type="ECO:0000313" key="1">
    <source>
        <dbReference type="EMBL" id="MBM7633222.1"/>
    </source>
</evidence>
<accession>A0ABS2PD72</accession>
<reference evidence="1 2" key="1">
    <citation type="submission" date="2021-01" db="EMBL/GenBank/DDBJ databases">
        <title>Genomic Encyclopedia of Type Strains, Phase IV (KMG-IV): sequencing the most valuable type-strain genomes for metagenomic binning, comparative biology and taxonomic classification.</title>
        <authorList>
            <person name="Goeker M."/>
        </authorList>
    </citation>
    <scope>NUCLEOTIDE SEQUENCE [LARGE SCALE GENOMIC DNA]</scope>
    <source>
        <strain evidence="1 2">DSM 25540</strain>
    </source>
</reference>
<name>A0ABS2PD72_9BACL</name>
<protein>
    <submittedName>
        <fullName evidence="1">Uncharacterized protein</fullName>
    </submittedName>
</protein>
<dbReference type="RefSeq" id="WP_204697813.1">
    <property type="nucleotide sequence ID" value="NZ_JAFBEC010000006.1"/>
</dbReference>
<sequence length="78" mass="9322">MNFYECHFPFYALIKAKTLRQAKQLYKKEVWIQGGEDWQLISKDTAILKYGMLRRERHEAQFLVMDLDGPEAKIIMVK</sequence>
<comment type="caution">
    <text evidence="1">The sequence shown here is derived from an EMBL/GenBank/DDBJ whole genome shotgun (WGS) entry which is preliminary data.</text>
</comment>
<keyword evidence="2" id="KW-1185">Reference proteome</keyword>